<dbReference type="RefSeq" id="WP_112404113.1">
    <property type="nucleotide sequence ID" value="NZ_QLTR01000014.1"/>
</dbReference>
<organism evidence="1 2">
    <name type="scientific">Vibrio diazotrophicus</name>
    <dbReference type="NCBI Taxonomy" id="685"/>
    <lineage>
        <taxon>Bacteria</taxon>
        <taxon>Pseudomonadati</taxon>
        <taxon>Pseudomonadota</taxon>
        <taxon>Gammaproteobacteria</taxon>
        <taxon>Vibrionales</taxon>
        <taxon>Vibrionaceae</taxon>
        <taxon>Vibrio</taxon>
    </lineage>
</organism>
<protein>
    <submittedName>
        <fullName evidence="1">Uncharacterized protein</fullName>
    </submittedName>
</protein>
<dbReference type="Proteomes" id="UP000248729">
    <property type="component" value="Unassembled WGS sequence"/>
</dbReference>
<proteinExistence type="predicted"/>
<sequence length="61" mass="7280">MSNFINSELFKSIESSKLNQESLTNKKRYVEMAITHWKKERDPNQVAFFNDALKLINKYLK</sequence>
<comment type="caution">
    <text evidence="1">The sequence shown here is derived from an EMBL/GenBank/DDBJ whole genome shotgun (WGS) entry which is preliminary data.</text>
</comment>
<dbReference type="AlphaFoldDB" id="A0A329EA64"/>
<reference evidence="1 2" key="1">
    <citation type="submission" date="2018-06" db="EMBL/GenBank/DDBJ databases">
        <title>Freshwater and sediment microbial communities from various areas in North America, analyzing microbe dynamics in response to fracking.</title>
        <authorList>
            <person name="Lamendella R."/>
        </authorList>
    </citation>
    <scope>NUCLEOTIDE SEQUENCE [LARGE SCALE GENOMIC DNA]</scope>
    <source>
        <strain evidence="1 2">99A</strain>
    </source>
</reference>
<gene>
    <name evidence="1" type="ORF">DET48_11465</name>
</gene>
<accession>A0A329EA64</accession>
<dbReference type="EMBL" id="QLTR01000014">
    <property type="protein sequence ID" value="RAS62670.1"/>
    <property type="molecule type" value="Genomic_DNA"/>
</dbReference>
<evidence type="ECO:0000313" key="1">
    <source>
        <dbReference type="EMBL" id="RAS62670.1"/>
    </source>
</evidence>
<evidence type="ECO:0000313" key="2">
    <source>
        <dbReference type="Proteomes" id="UP000248729"/>
    </source>
</evidence>
<name>A0A329EA64_VIBDI</name>